<feature type="region of interest" description="Disordered" evidence="1">
    <location>
        <begin position="78"/>
        <end position="117"/>
    </location>
</feature>
<dbReference type="Proteomes" id="UP001321473">
    <property type="component" value="Unassembled WGS sequence"/>
</dbReference>
<comment type="caution">
    <text evidence="2">The sequence shown here is derived from an EMBL/GenBank/DDBJ whole genome shotgun (WGS) entry which is preliminary data.</text>
</comment>
<name>A0AAQ4EA00_AMBAM</name>
<dbReference type="PANTHER" id="PTHR45904">
    <property type="entry name" value="TRNA (URACIL-5-)-METHYLTRANSFERASE"/>
    <property type="match status" value="1"/>
</dbReference>
<feature type="compositionally biased region" description="Basic and acidic residues" evidence="1">
    <location>
        <begin position="93"/>
        <end position="117"/>
    </location>
</feature>
<reference evidence="2 3" key="1">
    <citation type="journal article" date="2023" name="Arcadia Sci">
        <title>De novo assembly of a long-read Amblyomma americanum tick genome.</title>
        <authorList>
            <person name="Chou S."/>
            <person name="Poskanzer K.E."/>
            <person name="Rollins M."/>
            <person name="Thuy-Boun P.S."/>
        </authorList>
    </citation>
    <scope>NUCLEOTIDE SEQUENCE [LARGE SCALE GENOMIC DNA]</scope>
    <source>
        <strain evidence="2">F_SG_1</strain>
        <tissue evidence="2">Salivary glands</tissue>
    </source>
</reference>
<dbReference type="PANTHER" id="PTHR45904:SF1">
    <property type="entry name" value="TRNA (URACIL-5-)-METHYLTRANSFERASE HOMOLOG B"/>
    <property type="match status" value="1"/>
</dbReference>
<sequence>MRSCHMAEELCREKEALVEHFVRGPGSECGLSSLYFQACRHSRCSHAQAPFELLHGQPHLEEMLGGLRFRISPESFFQSSAKGDANNRGSSTRVHESENGGAIDKRFDNIGGEYRGR</sequence>
<feature type="compositionally biased region" description="Polar residues" evidence="1">
    <location>
        <begin position="78"/>
        <end position="92"/>
    </location>
</feature>
<dbReference type="GO" id="GO:0003723">
    <property type="term" value="F:RNA binding"/>
    <property type="evidence" value="ECO:0007669"/>
    <property type="project" value="TreeGrafter"/>
</dbReference>
<evidence type="ECO:0000313" key="2">
    <source>
        <dbReference type="EMBL" id="KAK8771597.1"/>
    </source>
</evidence>
<proteinExistence type="predicted"/>
<dbReference type="Gene3D" id="2.40.50.1070">
    <property type="match status" value="1"/>
</dbReference>
<organism evidence="2 3">
    <name type="scientific">Amblyomma americanum</name>
    <name type="common">Lone star tick</name>
    <dbReference type="NCBI Taxonomy" id="6943"/>
    <lineage>
        <taxon>Eukaryota</taxon>
        <taxon>Metazoa</taxon>
        <taxon>Ecdysozoa</taxon>
        <taxon>Arthropoda</taxon>
        <taxon>Chelicerata</taxon>
        <taxon>Arachnida</taxon>
        <taxon>Acari</taxon>
        <taxon>Parasitiformes</taxon>
        <taxon>Ixodida</taxon>
        <taxon>Ixodoidea</taxon>
        <taxon>Ixodidae</taxon>
        <taxon>Amblyomminae</taxon>
        <taxon>Amblyomma</taxon>
    </lineage>
</organism>
<protein>
    <submittedName>
        <fullName evidence="2">Uncharacterized protein</fullName>
    </submittedName>
</protein>
<keyword evidence="3" id="KW-1185">Reference proteome</keyword>
<evidence type="ECO:0000313" key="3">
    <source>
        <dbReference type="Proteomes" id="UP001321473"/>
    </source>
</evidence>
<dbReference type="EMBL" id="JARKHS020019550">
    <property type="protein sequence ID" value="KAK8771597.1"/>
    <property type="molecule type" value="Genomic_DNA"/>
</dbReference>
<evidence type="ECO:0000256" key="1">
    <source>
        <dbReference type="SAM" id="MobiDB-lite"/>
    </source>
</evidence>
<gene>
    <name evidence="2" type="ORF">V5799_025157</name>
</gene>
<dbReference type="AlphaFoldDB" id="A0AAQ4EA00"/>
<accession>A0AAQ4EA00</accession>
<dbReference type="InterPro" id="IPR045850">
    <property type="entry name" value="TRM2_met"/>
</dbReference>